<proteinExistence type="predicted"/>
<gene>
    <name evidence="1" type="ORF">FCM35_KLT15508</name>
</gene>
<accession>A0A833REI3</accession>
<dbReference type="AlphaFoldDB" id="A0A833REI3"/>
<evidence type="ECO:0000313" key="2">
    <source>
        <dbReference type="Proteomes" id="UP000623129"/>
    </source>
</evidence>
<dbReference type="Proteomes" id="UP000623129">
    <property type="component" value="Unassembled WGS sequence"/>
</dbReference>
<keyword evidence="2" id="KW-1185">Reference proteome</keyword>
<reference evidence="1" key="1">
    <citation type="submission" date="2020-01" db="EMBL/GenBank/DDBJ databases">
        <title>Genome sequence of Kobresia littledalei, the first chromosome-level genome in the family Cyperaceae.</title>
        <authorList>
            <person name="Qu G."/>
        </authorList>
    </citation>
    <scope>NUCLEOTIDE SEQUENCE</scope>
    <source>
        <strain evidence="1">C.B.Clarke</strain>
        <tissue evidence="1">Leaf</tissue>
    </source>
</reference>
<comment type="caution">
    <text evidence="1">The sequence shown here is derived from an EMBL/GenBank/DDBJ whole genome shotgun (WGS) entry which is preliminary data.</text>
</comment>
<sequence length="108" mass="12059">MAPLIPNSSLKHRLLALLTLLPLFLAGFAFILQWRGNAKLNALDDSMRHGAAFPTLENSSPFFSSSPVHTSFPYYRKLKFGIQADPKSKFTSTAIVTYDIDRVPSFRA</sequence>
<protein>
    <submittedName>
        <fullName evidence="1">Uncharacterized protein</fullName>
    </submittedName>
</protein>
<organism evidence="1 2">
    <name type="scientific">Carex littledalei</name>
    <dbReference type="NCBI Taxonomy" id="544730"/>
    <lineage>
        <taxon>Eukaryota</taxon>
        <taxon>Viridiplantae</taxon>
        <taxon>Streptophyta</taxon>
        <taxon>Embryophyta</taxon>
        <taxon>Tracheophyta</taxon>
        <taxon>Spermatophyta</taxon>
        <taxon>Magnoliopsida</taxon>
        <taxon>Liliopsida</taxon>
        <taxon>Poales</taxon>
        <taxon>Cyperaceae</taxon>
        <taxon>Cyperoideae</taxon>
        <taxon>Cariceae</taxon>
        <taxon>Carex</taxon>
        <taxon>Carex subgen. Euthyceras</taxon>
    </lineage>
</organism>
<name>A0A833REI3_9POAL</name>
<evidence type="ECO:0000313" key="1">
    <source>
        <dbReference type="EMBL" id="KAF3339737.1"/>
    </source>
</evidence>
<dbReference type="EMBL" id="SWLB01000003">
    <property type="protein sequence ID" value="KAF3339737.1"/>
    <property type="molecule type" value="Genomic_DNA"/>
</dbReference>